<gene>
    <name evidence="2" type="ORF">F2Q69_00023676</name>
</gene>
<proteinExistence type="predicted"/>
<organism evidence="2 3">
    <name type="scientific">Brassica cretica</name>
    <name type="common">Mustard</name>
    <dbReference type="NCBI Taxonomy" id="69181"/>
    <lineage>
        <taxon>Eukaryota</taxon>
        <taxon>Viridiplantae</taxon>
        <taxon>Streptophyta</taxon>
        <taxon>Embryophyta</taxon>
        <taxon>Tracheophyta</taxon>
        <taxon>Spermatophyta</taxon>
        <taxon>Magnoliopsida</taxon>
        <taxon>eudicotyledons</taxon>
        <taxon>Gunneridae</taxon>
        <taxon>Pentapetalae</taxon>
        <taxon>rosids</taxon>
        <taxon>malvids</taxon>
        <taxon>Brassicales</taxon>
        <taxon>Brassicaceae</taxon>
        <taxon>Brassiceae</taxon>
        <taxon>Brassica</taxon>
    </lineage>
</organism>
<accession>A0A8S9Q5D4</accession>
<reference evidence="2" key="1">
    <citation type="submission" date="2019-12" db="EMBL/GenBank/DDBJ databases">
        <title>Genome sequencing and annotation of Brassica cretica.</title>
        <authorList>
            <person name="Studholme D.J."/>
            <person name="Sarris P."/>
        </authorList>
    </citation>
    <scope>NUCLEOTIDE SEQUENCE</scope>
    <source>
        <strain evidence="2">PFS-109/04</strain>
        <tissue evidence="2">Leaf</tissue>
    </source>
</reference>
<evidence type="ECO:0000256" key="1">
    <source>
        <dbReference type="SAM" id="Phobius"/>
    </source>
</evidence>
<keyword evidence="1" id="KW-0472">Membrane</keyword>
<dbReference type="EMBL" id="QGKX02001290">
    <property type="protein sequence ID" value="KAF3536510.1"/>
    <property type="molecule type" value="Genomic_DNA"/>
</dbReference>
<evidence type="ECO:0000313" key="2">
    <source>
        <dbReference type="EMBL" id="KAF3536510.1"/>
    </source>
</evidence>
<protein>
    <submittedName>
        <fullName evidence="2">Uncharacterized protein</fullName>
    </submittedName>
</protein>
<keyword evidence="1" id="KW-1133">Transmembrane helix</keyword>
<keyword evidence="1" id="KW-0812">Transmembrane</keyword>
<comment type="caution">
    <text evidence="2">The sequence shown here is derived from an EMBL/GenBank/DDBJ whole genome shotgun (WGS) entry which is preliminary data.</text>
</comment>
<feature type="transmembrane region" description="Helical" evidence="1">
    <location>
        <begin position="229"/>
        <end position="253"/>
    </location>
</feature>
<name>A0A8S9Q5D4_BRACR</name>
<evidence type="ECO:0000313" key="3">
    <source>
        <dbReference type="Proteomes" id="UP000712600"/>
    </source>
</evidence>
<dbReference type="AlphaFoldDB" id="A0A8S9Q5D4"/>
<sequence length="296" mass="32758">MQLLLLHDQEITFCVPTVVAQIIPLKTVGFFMDILKVGMTPHQEEVVAVEVAEVAVEAGALHQLVQTTLRGVDYQHLDLIQISTFQISALIGAFRRVRPSEDKARSGASGRRRPPLFFLYLRLCFPTLPLLPSPCFGLWPSLSLWLCDSAREILSRVFYARGGVTERRPVGCGVSSALDWRHAASSFRSVNSYGSKEFVSILKEFVYGCFKPFLHYHRSLVLKGGKRRLGFGLAVAVSLLCSVAIPVPVMGFWTPHWPSLYSLGGGSSRHLLGLGDGFKRCVVLCTDWALVAIARL</sequence>
<dbReference type="Proteomes" id="UP000712600">
    <property type="component" value="Unassembled WGS sequence"/>
</dbReference>